<dbReference type="PANTHER" id="PTHR23285:SF7">
    <property type="entry name" value="LD09246P1"/>
    <property type="match status" value="1"/>
</dbReference>
<dbReference type="STRING" id="76193.A0A194R9D9"/>
<reference evidence="1 2" key="1">
    <citation type="journal article" date="2015" name="Nat. Commun.">
        <title>Outbred genome sequencing and CRISPR/Cas9 gene editing in butterflies.</title>
        <authorList>
            <person name="Li X."/>
            <person name="Fan D."/>
            <person name="Zhang W."/>
            <person name="Liu G."/>
            <person name="Zhang L."/>
            <person name="Zhao L."/>
            <person name="Fang X."/>
            <person name="Chen L."/>
            <person name="Dong Y."/>
            <person name="Chen Y."/>
            <person name="Ding Y."/>
            <person name="Zhao R."/>
            <person name="Feng M."/>
            <person name="Zhu Y."/>
            <person name="Feng Y."/>
            <person name="Jiang X."/>
            <person name="Zhu D."/>
            <person name="Xiang H."/>
            <person name="Feng X."/>
            <person name="Li S."/>
            <person name="Wang J."/>
            <person name="Zhang G."/>
            <person name="Kronforst M.R."/>
            <person name="Wang W."/>
        </authorList>
    </citation>
    <scope>NUCLEOTIDE SEQUENCE [LARGE SCALE GENOMIC DNA]</scope>
    <source>
        <strain evidence="1">Ya'a_city_454_Pm</strain>
        <tissue evidence="1">Whole body</tissue>
    </source>
</reference>
<evidence type="ECO:0000313" key="2">
    <source>
        <dbReference type="Proteomes" id="UP000053240"/>
    </source>
</evidence>
<organism evidence="1 2">
    <name type="scientific">Papilio machaon</name>
    <name type="common">Old World swallowtail butterfly</name>
    <dbReference type="NCBI Taxonomy" id="76193"/>
    <lineage>
        <taxon>Eukaryota</taxon>
        <taxon>Metazoa</taxon>
        <taxon>Ecdysozoa</taxon>
        <taxon>Arthropoda</taxon>
        <taxon>Hexapoda</taxon>
        <taxon>Insecta</taxon>
        <taxon>Pterygota</taxon>
        <taxon>Neoptera</taxon>
        <taxon>Endopterygota</taxon>
        <taxon>Lepidoptera</taxon>
        <taxon>Glossata</taxon>
        <taxon>Ditrysia</taxon>
        <taxon>Papilionoidea</taxon>
        <taxon>Papilionidae</taxon>
        <taxon>Papilioninae</taxon>
        <taxon>Papilio</taxon>
    </lineage>
</organism>
<dbReference type="EMBL" id="KQ460473">
    <property type="protein sequence ID" value="KPJ14458.1"/>
    <property type="molecule type" value="Genomic_DNA"/>
</dbReference>
<dbReference type="Proteomes" id="UP000053240">
    <property type="component" value="Unassembled WGS sequence"/>
</dbReference>
<proteinExistence type="predicted"/>
<gene>
    <name evidence="1" type="ORF">RR48_13529</name>
</gene>
<protein>
    <submittedName>
        <fullName evidence="1">RNA-binding protein MEX3B</fullName>
    </submittedName>
</protein>
<keyword evidence="2" id="KW-1185">Reference proteome</keyword>
<sequence>MPSSLFGELGGGGLVEDQSAFRLALELSMLSLGEPMPTTNPLASPIGFAPPPDDRAKKSQNMTECVPVPSSEHVAEIVGRQGTVCLRLGATGAARPRHPYIRAHVSCRLAQSKLVKAKQKIHQQVATLSQYRELHSVKELCRGSLPFKVTRW</sequence>
<name>A0A194R9D9_PAPMA</name>
<dbReference type="GO" id="GO:0003723">
    <property type="term" value="F:RNA binding"/>
    <property type="evidence" value="ECO:0007669"/>
    <property type="project" value="InterPro"/>
</dbReference>
<dbReference type="InterPro" id="IPR047227">
    <property type="entry name" value="MEX3"/>
</dbReference>
<dbReference type="InParanoid" id="A0A194R9D9"/>
<dbReference type="PANTHER" id="PTHR23285">
    <property type="entry name" value="RING FINGER AND KH DOMAIN CONTAINING PROTEIN 1"/>
    <property type="match status" value="1"/>
</dbReference>
<evidence type="ECO:0000313" key="1">
    <source>
        <dbReference type="EMBL" id="KPJ14458.1"/>
    </source>
</evidence>
<accession>A0A194R9D9</accession>
<dbReference type="AlphaFoldDB" id="A0A194R9D9"/>